<feature type="compositionally biased region" description="Low complexity" evidence="1">
    <location>
        <begin position="100"/>
        <end position="120"/>
    </location>
</feature>
<dbReference type="Proteomes" id="UP000011096">
    <property type="component" value="Unassembled WGS sequence"/>
</dbReference>
<dbReference type="GeneID" id="43609211"/>
<sequence>MEKRGKRRDGQAPEAISPKPPSPRKKSAKMAREGTRSQTGNSKPRVFPVIDTAPVRKPRSSTTTTTADKPKKSTSATSAAAKPVGITKKKAATTKKEPTVAQKAKSVAKSVSTKVSGATKAGKKETKPKTAKAKANALEPVAS</sequence>
<protein>
    <submittedName>
        <fullName evidence="2">Uncharacterized protein</fullName>
    </submittedName>
</protein>
<evidence type="ECO:0000313" key="2">
    <source>
        <dbReference type="EMBL" id="KAF4491758.1"/>
    </source>
</evidence>
<name>A0A7J6JMW2_COLFN</name>
<reference evidence="2 3" key="1">
    <citation type="submission" date="2012-08" db="EMBL/GenBank/DDBJ databases">
        <authorList>
            <person name="Gan P.H.P."/>
            <person name="Ikeda K."/>
            <person name="Irieda H."/>
            <person name="Narusaka M."/>
            <person name="O'Connell R.J."/>
            <person name="Narusaka Y."/>
            <person name="Takano Y."/>
            <person name="Kubo Y."/>
            <person name="Shirasu K."/>
        </authorList>
    </citation>
    <scope>NUCLEOTIDE SEQUENCE [LARGE SCALE GENOMIC DNA]</scope>
    <source>
        <strain evidence="2 3">Nara gc5</strain>
    </source>
</reference>
<gene>
    <name evidence="2" type="ORF">CGGC5_v002608</name>
</gene>
<feature type="region of interest" description="Disordered" evidence="1">
    <location>
        <begin position="1"/>
        <end position="143"/>
    </location>
</feature>
<reference evidence="2 3" key="2">
    <citation type="submission" date="2020-04" db="EMBL/GenBank/DDBJ databases">
        <title>Genome sequencing and assembly of multiple isolates from the Colletotrichum gloeosporioides species complex.</title>
        <authorList>
            <person name="Gan P."/>
            <person name="Shirasu K."/>
        </authorList>
    </citation>
    <scope>NUCLEOTIDE SEQUENCE [LARGE SCALE GENOMIC DNA]</scope>
    <source>
        <strain evidence="2 3">Nara gc5</strain>
    </source>
</reference>
<evidence type="ECO:0000313" key="3">
    <source>
        <dbReference type="Proteomes" id="UP000011096"/>
    </source>
</evidence>
<dbReference type="RefSeq" id="XP_031878350.1">
    <property type="nucleotide sequence ID" value="XM_032025049.1"/>
</dbReference>
<accession>A0A7J6JMW2</accession>
<organism evidence="2 3">
    <name type="scientific">Colletotrichum fructicola (strain Nara gc5)</name>
    <name type="common">Anthracnose fungus</name>
    <name type="synonym">Colletotrichum gloeosporioides (strain Nara gc5)</name>
    <dbReference type="NCBI Taxonomy" id="1213859"/>
    <lineage>
        <taxon>Eukaryota</taxon>
        <taxon>Fungi</taxon>
        <taxon>Dikarya</taxon>
        <taxon>Ascomycota</taxon>
        <taxon>Pezizomycotina</taxon>
        <taxon>Sordariomycetes</taxon>
        <taxon>Hypocreomycetidae</taxon>
        <taxon>Glomerellales</taxon>
        <taxon>Glomerellaceae</taxon>
        <taxon>Colletotrichum</taxon>
        <taxon>Colletotrichum gloeosporioides species complex</taxon>
    </lineage>
</organism>
<feature type="compositionally biased region" description="Low complexity" evidence="1">
    <location>
        <begin position="60"/>
        <end position="83"/>
    </location>
</feature>
<dbReference type="EMBL" id="ANPB02000001">
    <property type="protein sequence ID" value="KAF4491758.1"/>
    <property type="molecule type" value="Genomic_DNA"/>
</dbReference>
<evidence type="ECO:0000256" key="1">
    <source>
        <dbReference type="SAM" id="MobiDB-lite"/>
    </source>
</evidence>
<comment type="caution">
    <text evidence="2">The sequence shown here is derived from an EMBL/GenBank/DDBJ whole genome shotgun (WGS) entry which is preliminary data.</text>
</comment>
<dbReference type="AlphaFoldDB" id="A0A7J6JMW2"/>
<proteinExistence type="predicted"/>
<feature type="compositionally biased region" description="Basic and acidic residues" evidence="1">
    <location>
        <begin position="1"/>
        <end position="11"/>
    </location>
</feature>
<keyword evidence="3" id="KW-1185">Reference proteome</keyword>
<dbReference type="InParanoid" id="A0A7J6JMW2"/>